<dbReference type="Proteomes" id="UP000887566">
    <property type="component" value="Unplaced"/>
</dbReference>
<feature type="domain" description="LysM" evidence="2">
    <location>
        <begin position="1"/>
        <end position="44"/>
    </location>
</feature>
<feature type="compositionally biased region" description="Polar residues" evidence="1">
    <location>
        <begin position="282"/>
        <end position="295"/>
    </location>
</feature>
<reference evidence="4" key="1">
    <citation type="submission" date="2022-11" db="UniProtKB">
        <authorList>
            <consortium name="WormBaseParasite"/>
        </authorList>
    </citation>
    <scope>IDENTIFICATION</scope>
</reference>
<accession>A0A914UNE8</accession>
<evidence type="ECO:0000313" key="4">
    <source>
        <dbReference type="WBParaSite" id="PSAMB.scaffold1134size36622.g11334.t1"/>
    </source>
</evidence>
<dbReference type="InterPro" id="IPR018392">
    <property type="entry name" value="LysM"/>
</dbReference>
<feature type="region of interest" description="Disordered" evidence="1">
    <location>
        <begin position="53"/>
        <end position="101"/>
    </location>
</feature>
<dbReference type="SUPFAM" id="SSF54106">
    <property type="entry name" value="LysM domain"/>
    <property type="match status" value="1"/>
</dbReference>
<dbReference type="InterPro" id="IPR036779">
    <property type="entry name" value="LysM_dom_sf"/>
</dbReference>
<feature type="compositionally biased region" description="Basic and acidic residues" evidence="1">
    <location>
        <begin position="188"/>
        <end position="200"/>
    </location>
</feature>
<organism evidence="3 4">
    <name type="scientific">Plectus sambesii</name>
    <dbReference type="NCBI Taxonomy" id="2011161"/>
    <lineage>
        <taxon>Eukaryota</taxon>
        <taxon>Metazoa</taxon>
        <taxon>Ecdysozoa</taxon>
        <taxon>Nematoda</taxon>
        <taxon>Chromadorea</taxon>
        <taxon>Plectida</taxon>
        <taxon>Plectina</taxon>
        <taxon>Plectoidea</taxon>
        <taxon>Plectidae</taxon>
        <taxon>Plectus</taxon>
    </lineage>
</organism>
<keyword evidence="3" id="KW-1185">Reference proteome</keyword>
<dbReference type="WBParaSite" id="PSAMB.scaffold1134size36622.g11334.t1">
    <property type="protein sequence ID" value="PSAMB.scaffold1134size36622.g11334.t1"/>
    <property type="gene ID" value="PSAMB.scaffold1134size36622.g11334"/>
</dbReference>
<proteinExistence type="predicted"/>
<dbReference type="SMART" id="SM00257">
    <property type="entry name" value="LysM"/>
    <property type="match status" value="1"/>
</dbReference>
<dbReference type="AlphaFoldDB" id="A0A914UNE8"/>
<feature type="compositionally biased region" description="Polar residues" evidence="1">
    <location>
        <begin position="54"/>
        <end position="71"/>
    </location>
</feature>
<dbReference type="CDD" id="cd00118">
    <property type="entry name" value="LysM"/>
    <property type="match status" value="1"/>
</dbReference>
<name>A0A914UNE8_9BILA</name>
<evidence type="ECO:0000313" key="3">
    <source>
        <dbReference type="Proteomes" id="UP000887566"/>
    </source>
</evidence>
<dbReference type="Pfam" id="PF01476">
    <property type="entry name" value="LysM"/>
    <property type="match status" value="1"/>
</dbReference>
<feature type="region of interest" description="Disordered" evidence="1">
    <location>
        <begin position="188"/>
        <end position="246"/>
    </location>
</feature>
<dbReference type="PROSITE" id="PS51782">
    <property type="entry name" value="LYSM"/>
    <property type="match status" value="1"/>
</dbReference>
<feature type="region of interest" description="Disordered" evidence="1">
    <location>
        <begin position="260"/>
        <end position="306"/>
    </location>
</feature>
<evidence type="ECO:0000256" key="1">
    <source>
        <dbReference type="SAM" id="MobiDB-lite"/>
    </source>
</evidence>
<evidence type="ECO:0000259" key="2">
    <source>
        <dbReference type="PROSITE" id="PS51782"/>
    </source>
</evidence>
<sequence length="448" mass="48123">MDYEINTWDTLERIAASHDCTVGELMKLNRMASRIVFPGMKIRVPFPTDDVFDSAQNNRHNTAQKRTSIASENADDGIRKGPGSAVPSVHSMPAKDDRSRTTTVDSAELDAECLQRFLKVKVKQLTETDGTVGGVLLVTPNCLMFDPDVTHALVREKGSDLYGMVANMDDIMAVALYKDIGALTGEKSHQNDVYDPDRVAPQDPASGTTSEEVLPLIVEEELANVGEKPSDTTVQRRHNSDLTSDNAVYGLDDSAFFPEDGLESGSCPSLGRAERPRAQSDLLGSSNANGSNEQQKASRISPRSARRSVLRLGRTLSSRAYSFGGTVASGAQSVAQTAVSSTKNAAHGVVTHTKSAADTLQTGAKAAAGAVASVPQNIVNMSSGLFAPESVGTASGILDVRDTWFAYNEDMQNSPTTMKRQQSLATLETLRLKTQQARDEANSKQNKL</sequence>
<dbReference type="Gene3D" id="3.10.350.10">
    <property type="entry name" value="LysM domain"/>
    <property type="match status" value="1"/>
</dbReference>
<protein>
    <submittedName>
        <fullName evidence="4">LysM domain-containing protein</fullName>
    </submittedName>
</protein>